<gene>
    <name evidence="1" type="ORF">C0630_17220</name>
</gene>
<dbReference type="Pfam" id="PF07793">
    <property type="entry name" value="DUF1631"/>
    <property type="match status" value="1"/>
</dbReference>
<evidence type="ECO:0000313" key="2">
    <source>
        <dbReference type="Proteomes" id="UP000235015"/>
    </source>
</evidence>
<proteinExistence type="predicted"/>
<name>A0A2N6CSN1_9GAMM</name>
<comment type="caution">
    <text evidence="1">The sequence shown here is derived from an EMBL/GenBank/DDBJ whole genome shotgun (WGS) entry which is preliminary data.</text>
</comment>
<sequence length="752" mass="82162">MKAGNIISFGGKRSGDQGVTLREGYNGTINACRQLLVKFLPQRMDALFERLDDVLYTHADKAGNDKSQAAYFEAMRILRREREQIQSAFNKGVLGRFDRFWTHGPGSVPNDAPDASFTSDELGLVESDDLEEGLAITGMVSKGNNSFYRDLYALDELFSYLLNGTTIGEAGNPLAPASFGAAFKQSMATLEVTLAVKLVIYKQFEKEVIGQLAPLYDQINAVLAKAGIQPEIKPTVRRNSPYRASGSSGYGATAEGAAYAPGEDPGLQAEVFATLQQLLMQRRPATQSVSTSVQYVDSMNLLSALSVLQHQGDQVAAAGQALDAGAMRNALLSMPQIGQAASGKVAIGRSDDDTIDVISMLFEFILEDPGLSDAMRALLARLQIPMLKVAILDKSFFSRKDHPARRLLNAMAQAAIGWTEESGRSGDGLYAHIESAVGRILTKFDDDLTLFDELYEQFAAFLEREQRGAHVAEERAAQVTQGKEALVEAKRHVADEIGHCLSNYGAVPDVVQNLVRDGWNDVLLLIYLRKGRESEEWTDAVNLMDHLVWSVMPKPSHSERQELLRYIPELLKALRAGLAGISYNQHKMTRAFKGLQARHLACLRGGRALESADTDQADEDNQADGAGDVMEEIVLESVDARSAPIESEPDQFDAQARELEVGTWLELTEEDGTVVRAKLSWRSNISGSCLFVNRKGMKVAEVTQQGLGVWLRSGKAEVLPAVSVPLMDRALNSMLATLNRSASTTPGGKKEE</sequence>
<accession>A0A2N6CSN1</accession>
<protein>
    <submittedName>
        <fullName evidence="1">DUF1631 domain-containing protein</fullName>
    </submittedName>
</protein>
<reference evidence="1 2" key="1">
    <citation type="submission" date="2017-11" db="EMBL/GenBank/DDBJ databases">
        <title>Genome-resolved metagenomics identifies genetic mobility, metabolic interactions, and unexpected diversity in perchlorate-reducing communities.</title>
        <authorList>
            <person name="Barnum T.P."/>
            <person name="Figueroa I.A."/>
            <person name="Carlstrom C.I."/>
            <person name="Lucas L.N."/>
            <person name="Engelbrektson A.L."/>
            <person name="Coates J.D."/>
        </authorList>
    </citation>
    <scope>NUCLEOTIDE SEQUENCE [LARGE SCALE GENOMIC DNA]</scope>
    <source>
        <strain evidence="1">BM301</strain>
    </source>
</reference>
<organism evidence="1 2">
    <name type="scientific">Sedimenticola selenatireducens</name>
    <dbReference type="NCBI Taxonomy" id="191960"/>
    <lineage>
        <taxon>Bacteria</taxon>
        <taxon>Pseudomonadati</taxon>
        <taxon>Pseudomonadota</taxon>
        <taxon>Gammaproteobacteria</taxon>
        <taxon>Chromatiales</taxon>
        <taxon>Sedimenticolaceae</taxon>
        <taxon>Sedimenticola</taxon>
    </lineage>
</organism>
<dbReference type="AlphaFoldDB" id="A0A2N6CSN1"/>
<evidence type="ECO:0000313" key="1">
    <source>
        <dbReference type="EMBL" id="PLX60078.1"/>
    </source>
</evidence>
<dbReference type="RefSeq" id="WP_273440754.1">
    <property type="nucleotide sequence ID" value="NZ_PKUN01000028.1"/>
</dbReference>
<dbReference type="InterPro" id="IPR012434">
    <property type="entry name" value="DUF1631"/>
</dbReference>
<dbReference type="EMBL" id="PKUN01000028">
    <property type="protein sequence ID" value="PLX60078.1"/>
    <property type="molecule type" value="Genomic_DNA"/>
</dbReference>
<dbReference type="Proteomes" id="UP000235015">
    <property type="component" value="Unassembled WGS sequence"/>
</dbReference>
<dbReference type="STRING" id="1111735.GCA_000428045_01893"/>